<keyword evidence="5" id="KW-1185">Reference proteome</keyword>
<comment type="similarity">
    <text evidence="1">Belongs to the PP1 inhibitor family.</text>
</comment>
<evidence type="ECO:0000256" key="2">
    <source>
        <dbReference type="ARBA" id="ARBA00022553"/>
    </source>
</evidence>
<dbReference type="Pfam" id="PF05361">
    <property type="entry name" value="PP1_inhibitor"/>
    <property type="match status" value="1"/>
</dbReference>
<sequence length="130" mass="15366">MADSSLSAQVKFVSKENNNVQNDLTDESVQQEDRKKFLTMKYGQKEIKLIQRRLKVEFWMDEELNKLYDIDTSSGMMYPCDVDLDEVIDLETNIEKRQYLEDSLMDCKKPQILVKEFIEELLTKLKTLSE</sequence>
<evidence type="ECO:0000256" key="3">
    <source>
        <dbReference type="ARBA" id="ARBA00023272"/>
    </source>
</evidence>
<gene>
    <name evidence="4" type="ORF">EB796_006855</name>
</gene>
<dbReference type="EMBL" id="VXIV02000988">
    <property type="protein sequence ID" value="KAF6034839.1"/>
    <property type="molecule type" value="Genomic_DNA"/>
</dbReference>
<evidence type="ECO:0000313" key="5">
    <source>
        <dbReference type="Proteomes" id="UP000593567"/>
    </source>
</evidence>
<evidence type="ECO:0000256" key="1">
    <source>
        <dbReference type="ARBA" id="ARBA00005483"/>
    </source>
</evidence>
<protein>
    <submittedName>
        <fullName evidence="4">Uncharacterized protein</fullName>
    </submittedName>
</protein>
<dbReference type="PANTHER" id="PTHR16188:SF14">
    <property type="entry name" value="GEO07393P1"/>
    <property type="match status" value="1"/>
</dbReference>
<accession>A0A7J7K874</accession>
<proteinExistence type="inferred from homology"/>
<dbReference type="AlphaFoldDB" id="A0A7J7K874"/>
<dbReference type="OrthoDB" id="8193882at2759"/>
<dbReference type="InterPro" id="IPR036658">
    <property type="entry name" value="CPI-17_sf"/>
</dbReference>
<dbReference type="PANTHER" id="PTHR16188">
    <property type="entry name" value="PROTEIN PHOSPHATASE 1 INHIBITOR POTENTIATED BY PROTEIN KINASE C"/>
    <property type="match status" value="1"/>
</dbReference>
<keyword evidence="2" id="KW-0597">Phosphoprotein</keyword>
<comment type="caution">
    <text evidence="4">The sequence shown here is derived from an EMBL/GenBank/DDBJ whole genome shotgun (WGS) entry which is preliminary data.</text>
</comment>
<keyword evidence="3" id="KW-0650">Protein phosphatase inhibitor</keyword>
<dbReference type="InterPro" id="IPR008025">
    <property type="entry name" value="CPI-17"/>
</dbReference>
<dbReference type="GO" id="GO:0005737">
    <property type="term" value="C:cytoplasm"/>
    <property type="evidence" value="ECO:0007669"/>
    <property type="project" value="InterPro"/>
</dbReference>
<organism evidence="4 5">
    <name type="scientific">Bugula neritina</name>
    <name type="common">Brown bryozoan</name>
    <name type="synonym">Sertularia neritina</name>
    <dbReference type="NCBI Taxonomy" id="10212"/>
    <lineage>
        <taxon>Eukaryota</taxon>
        <taxon>Metazoa</taxon>
        <taxon>Spiralia</taxon>
        <taxon>Lophotrochozoa</taxon>
        <taxon>Bryozoa</taxon>
        <taxon>Gymnolaemata</taxon>
        <taxon>Cheilostomatida</taxon>
        <taxon>Flustrina</taxon>
        <taxon>Buguloidea</taxon>
        <taxon>Bugulidae</taxon>
        <taxon>Bugula</taxon>
    </lineage>
</organism>
<dbReference type="GO" id="GO:0004865">
    <property type="term" value="F:protein serine/threonine phosphatase inhibitor activity"/>
    <property type="evidence" value="ECO:0007669"/>
    <property type="project" value="TreeGrafter"/>
</dbReference>
<dbReference type="Proteomes" id="UP000593567">
    <property type="component" value="Unassembled WGS sequence"/>
</dbReference>
<evidence type="ECO:0000313" key="4">
    <source>
        <dbReference type="EMBL" id="KAF6034839.1"/>
    </source>
</evidence>
<name>A0A7J7K874_BUGNE</name>
<dbReference type="SUPFAM" id="SSF81790">
    <property type="entry name" value="Myosin phosphatase inhibitor 17kDa protein, CPI-17"/>
    <property type="match status" value="1"/>
</dbReference>
<dbReference type="Gene3D" id="1.10.150.220">
    <property type="entry name" value="CPI-17"/>
    <property type="match status" value="1"/>
</dbReference>
<reference evidence="4" key="1">
    <citation type="submission" date="2020-06" db="EMBL/GenBank/DDBJ databases">
        <title>Draft genome of Bugula neritina, a colonial animal packing powerful symbionts and potential medicines.</title>
        <authorList>
            <person name="Rayko M."/>
        </authorList>
    </citation>
    <scope>NUCLEOTIDE SEQUENCE [LARGE SCALE GENOMIC DNA]</scope>
    <source>
        <strain evidence="4">Kwan_BN1</strain>
    </source>
</reference>